<dbReference type="AlphaFoldDB" id="A0A558AMW5"/>
<dbReference type="SUPFAM" id="SSF55961">
    <property type="entry name" value="Bet v1-like"/>
    <property type="match status" value="1"/>
</dbReference>
<reference evidence="1 2" key="1">
    <citation type="submission" date="2019-07" db="EMBL/GenBank/DDBJ databases">
        <title>New species of Amycolatopsis and Streptomyces.</title>
        <authorList>
            <person name="Duangmal K."/>
            <person name="Teo W.F.A."/>
            <person name="Lipun K."/>
        </authorList>
    </citation>
    <scope>NUCLEOTIDE SEQUENCE [LARGE SCALE GENOMIC DNA]</scope>
    <source>
        <strain evidence="1 2">JCM 30562</strain>
    </source>
</reference>
<organism evidence="1 2">
    <name type="scientific">Amycolatopsis acidiphila</name>
    <dbReference type="NCBI Taxonomy" id="715473"/>
    <lineage>
        <taxon>Bacteria</taxon>
        <taxon>Bacillati</taxon>
        <taxon>Actinomycetota</taxon>
        <taxon>Actinomycetes</taxon>
        <taxon>Pseudonocardiales</taxon>
        <taxon>Pseudonocardiaceae</taxon>
        <taxon>Amycolatopsis</taxon>
    </lineage>
</organism>
<sequence>MGTVHYSAPADIPADEAFAFMSDAPDLPRILPGTTDEARVRADEAARRLTWGTESDGDDHGELRVVERGANQCEIEISVTTQRADTDQVKEELAQAVAALAHKASADADEERAGPGGGWA</sequence>
<dbReference type="OrthoDB" id="5244508at2"/>
<comment type="caution">
    <text evidence="1">The sequence shown here is derived from an EMBL/GenBank/DDBJ whole genome shotgun (WGS) entry which is preliminary data.</text>
</comment>
<protein>
    <submittedName>
        <fullName evidence="1">Uncharacterized protein</fullName>
    </submittedName>
</protein>
<proteinExistence type="predicted"/>
<name>A0A558AMW5_9PSEU</name>
<gene>
    <name evidence="1" type="ORF">FNH06_02075</name>
</gene>
<dbReference type="Proteomes" id="UP000318578">
    <property type="component" value="Unassembled WGS sequence"/>
</dbReference>
<dbReference type="EMBL" id="VJZA01000002">
    <property type="protein sequence ID" value="TVT25616.1"/>
    <property type="molecule type" value="Genomic_DNA"/>
</dbReference>
<accession>A0A558AMW5</accession>
<evidence type="ECO:0000313" key="2">
    <source>
        <dbReference type="Proteomes" id="UP000318578"/>
    </source>
</evidence>
<dbReference type="RefSeq" id="WP_144632748.1">
    <property type="nucleotide sequence ID" value="NZ_BNAX01000021.1"/>
</dbReference>
<keyword evidence="2" id="KW-1185">Reference proteome</keyword>
<evidence type="ECO:0000313" key="1">
    <source>
        <dbReference type="EMBL" id="TVT25616.1"/>
    </source>
</evidence>